<evidence type="ECO:0000313" key="2">
    <source>
        <dbReference type="EMBL" id="CAG8544017.1"/>
    </source>
</evidence>
<reference evidence="2" key="1">
    <citation type="submission" date="2021-06" db="EMBL/GenBank/DDBJ databases">
        <authorList>
            <person name="Kallberg Y."/>
            <person name="Tangrot J."/>
            <person name="Rosling A."/>
        </authorList>
    </citation>
    <scope>NUCLEOTIDE SEQUENCE</scope>
    <source>
        <strain evidence="2">87-6 pot B 2015</strain>
    </source>
</reference>
<proteinExistence type="predicted"/>
<name>A0A9N9FKT6_FUNMO</name>
<dbReference type="Proteomes" id="UP000789375">
    <property type="component" value="Unassembled WGS sequence"/>
</dbReference>
<feature type="region of interest" description="Disordered" evidence="1">
    <location>
        <begin position="155"/>
        <end position="181"/>
    </location>
</feature>
<feature type="compositionally biased region" description="Low complexity" evidence="1">
    <location>
        <begin position="171"/>
        <end position="180"/>
    </location>
</feature>
<keyword evidence="3" id="KW-1185">Reference proteome</keyword>
<organism evidence="2 3">
    <name type="scientific">Funneliformis mosseae</name>
    <name type="common">Endomycorrhizal fungus</name>
    <name type="synonym">Glomus mosseae</name>
    <dbReference type="NCBI Taxonomy" id="27381"/>
    <lineage>
        <taxon>Eukaryota</taxon>
        <taxon>Fungi</taxon>
        <taxon>Fungi incertae sedis</taxon>
        <taxon>Mucoromycota</taxon>
        <taxon>Glomeromycotina</taxon>
        <taxon>Glomeromycetes</taxon>
        <taxon>Glomerales</taxon>
        <taxon>Glomeraceae</taxon>
        <taxon>Funneliformis</taxon>
    </lineage>
</organism>
<protein>
    <submittedName>
        <fullName evidence="2">7420_t:CDS:1</fullName>
    </submittedName>
</protein>
<gene>
    <name evidence="2" type="ORF">FMOSSE_LOCUS6124</name>
</gene>
<evidence type="ECO:0000313" key="3">
    <source>
        <dbReference type="Proteomes" id="UP000789375"/>
    </source>
</evidence>
<dbReference type="AlphaFoldDB" id="A0A9N9FKT6"/>
<sequence length="263" mass="30010">MLFFNQSEEWSLLNFIKYLDSIESLRDSSELHRKYKNLNGIKNDENKSQKKRKRAEQCLVESDNPAIELVDTMMLGQVQNTTVELEGDEKRSPEIQEFWQQKKLQISLKEKTIKSTERMINYINTIQDEASDILILELEIILKMVDLRNSLMKTKRVPKPSSSPGVLKPFSSSLESTGSSAEIPSDINKINSLEPRILPHQIFSYNTSSGSSVYKEHGSKDDTFEDNLLMKSPVDITVDCKLIVKNMCIRSKNGAMASLIKIC</sequence>
<comment type="caution">
    <text evidence="2">The sequence shown here is derived from an EMBL/GenBank/DDBJ whole genome shotgun (WGS) entry which is preliminary data.</text>
</comment>
<evidence type="ECO:0000256" key="1">
    <source>
        <dbReference type="SAM" id="MobiDB-lite"/>
    </source>
</evidence>
<dbReference type="EMBL" id="CAJVPP010001251">
    <property type="protein sequence ID" value="CAG8544017.1"/>
    <property type="molecule type" value="Genomic_DNA"/>
</dbReference>
<accession>A0A9N9FKT6</accession>